<reference evidence="2 3" key="1">
    <citation type="submission" date="2015-12" db="EMBL/GenBank/DDBJ databases">
        <title>The genome of Folsomia candida.</title>
        <authorList>
            <person name="Faddeeva A."/>
            <person name="Derks M.F."/>
            <person name="Anvar Y."/>
            <person name="Smit S."/>
            <person name="Van Straalen N."/>
            <person name="Roelofs D."/>
        </authorList>
    </citation>
    <scope>NUCLEOTIDE SEQUENCE [LARGE SCALE GENOMIC DNA]</scope>
    <source>
        <strain evidence="2 3">VU population</strain>
        <tissue evidence="2">Whole body</tissue>
    </source>
</reference>
<accession>A0A226E3E5</accession>
<evidence type="ECO:0000313" key="3">
    <source>
        <dbReference type="Proteomes" id="UP000198287"/>
    </source>
</evidence>
<keyword evidence="1" id="KW-0472">Membrane</keyword>
<dbReference type="AlphaFoldDB" id="A0A226E3E5"/>
<feature type="transmembrane region" description="Helical" evidence="1">
    <location>
        <begin position="175"/>
        <end position="198"/>
    </location>
</feature>
<name>A0A226E3E5_FOLCA</name>
<keyword evidence="3" id="KW-1185">Reference proteome</keyword>
<gene>
    <name evidence="2" type="ORF">Fcan01_13334</name>
</gene>
<proteinExistence type="predicted"/>
<organism evidence="2 3">
    <name type="scientific">Folsomia candida</name>
    <name type="common">Springtail</name>
    <dbReference type="NCBI Taxonomy" id="158441"/>
    <lineage>
        <taxon>Eukaryota</taxon>
        <taxon>Metazoa</taxon>
        <taxon>Ecdysozoa</taxon>
        <taxon>Arthropoda</taxon>
        <taxon>Hexapoda</taxon>
        <taxon>Collembola</taxon>
        <taxon>Entomobryomorpha</taxon>
        <taxon>Isotomoidea</taxon>
        <taxon>Isotomidae</taxon>
        <taxon>Proisotominae</taxon>
        <taxon>Folsomia</taxon>
    </lineage>
</organism>
<evidence type="ECO:0000256" key="1">
    <source>
        <dbReference type="SAM" id="Phobius"/>
    </source>
</evidence>
<keyword evidence="1" id="KW-0812">Transmembrane</keyword>
<comment type="caution">
    <text evidence="2">The sequence shown here is derived from an EMBL/GenBank/DDBJ whole genome shotgun (WGS) entry which is preliminary data.</text>
</comment>
<protein>
    <submittedName>
        <fullName evidence="2">Uncharacterized protein</fullName>
    </submittedName>
</protein>
<evidence type="ECO:0000313" key="2">
    <source>
        <dbReference type="EMBL" id="OXA51544.1"/>
    </source>
</evidence>
<sequence>MSGVWEGLSTLCICRHHPLSMLCIISILSFFIGLAWLGIGVWLTTIIILNTSLDYDDQLFFEKLNIVDPSTKKSLVFENESSFVFTPLDNLKFYLLSMCVIAILGGLGRALTSLCLLHYVYKKLLPYVMSWAWVVLSILAVVSLASITVDTLVTLSHNDVSPPHARDFHFKNDHFGFYNFCHILKHCLIVDFVTICYFQWVVRWAQRHLAPSPPH</sequence>
<feature type="transmembrane region" description="Helical" evidence="1">
    <location>
        <begin position="21"/>
        <end position="49"/>
    </location>
</feature>
<dbReference type="EMBL" id="LNIX01000007">
    <property type="protein sequence ID" value="OXA51544.1"/>
    <property type="molecule type" value="Genomic_DNA"/>
</dbReference>
<feature type="transmembrane region" description="Helical" evidence="1">
    <location>
        <begin position="131"/>
        <end position="155"/>
    </location>
</feature>
<dbReference type="Proteomes" id="UP000198287">
    <property type="component" value="Unassembled WGS sequence"/>
</dbReference>
<keyword evidence="1" id="KW-1133">Transmembrane helix</keyword>
<feature type="transmembrane region" description="Helical" evidence="1">
    <location>
        <begin position="93"/>
        <end position="119"/>
    </location>
</feature>